<dbReference type="Gene3D" id="2.60.40.4070">
    <property type="match status" value="1"/>
</dbReference>
<dbReference type="InterPro" id="IPR026444">
    <property type="entry name" value="Secre_tail"/>
</dbReference>
<dbReference type="EMBL" id="DRLD01000427">
    <property type="protein sequence ID" value="HED11994.1"/>
    <property type="molecule type" value="Genomic_DNA"/>
</dbReference>
<dbReference type="Proteomes" id="UP000886005">
    <property type="component" value="Unassembled WGS sequence"/>
</dbReference>
<dbReference type="Pfam" id="PF18962">
    <property type="entry name" value="Por_Secre_tail"/>
    <property type="match status" value="1"/>
</dbReference>
<dbReference type="NCBIfam" id="TIGR04183">
    <property type="entry name" value="Por_Secre_tail"/>
    <property type="match status" value="1"/>
</dbReference>
<dbReference type="AlphaFoldDB" id="A0A7V1LPX5"/>
<dbReference type="Gene3D" id="2.40.128.720">
    <property type="match status" value="4"/>
</dbReference>
<proteinExistence type="predicted"/>
<gene>
    <name evidence="2" type="ORF">ENJ10_14985</name>
</gene>
<sequence length="618" mass="72848">MAKSIPGKSLRFFTFKEDPMRNFFNLKAISVFVLFGCLFFVWSAPLSPSVIEESSGLKIWASMNGQKEFWDGHPALYKILEKQTEKVEFGAPSFTAIPGSKRNSLKKVGAVSGQVDSISYIYSGVMYRDIFKYSAHNVLTSRLVEYWYVAANAWVGESYTTYVYDENGQLQEETRQTWDTDLGEWKNSLRYTHDYDQNGQLTYMLEEEWDEESGKWENKTRQFINYDKNGLVLSIFKQGWQTDRWVQNEARTYTYNTNGDVLTYLYEVWDAYGAEKSKTKTTYEYSNYNNLQTIFREIYNIKTYTWSNYSYTYYSTKSNGNIVDITYYLWNTSKKDWQVSYYWVYDYYDNDDVQSATKQVWDEQKQGLINSSFYSYTYDKNGNISEQLYQIWDTEIDKWINYRNYRYEYNDMNLRTYYLSRDWDRNAGIWINNYRQTISYDDAGNLTLKLEELWDTDNGVWENFQRFTRKYNANGEATYYKSETWDGGSWSPVPVILFAEIAGVPLSYYTEEMTLYYNSVTALDDEKPVTAWRYTLAQNYPNPFNPSTTISYTLAKPSRVKVVVYNALGQVVAVLVDRKQIAGRHDVRFDAGGLSSGAYFYRIQAGKFNQVRKMMLVK</sequence>
<comment type="caution">
    <text evidence="2">The sequence shown here is derived from an EMBL/GenBank/DDBJ whole genome shotgun (WGS) entry which is preliminary data.</text>
</comment>
<reference evidence="2" key="1">
    <citation type="journal article" date="2020" name="mSystems">
        <title>Genome- and Community-Level Interaction Insights into Carbon Utilization and Element Cycling Functions of Hydrothermarchaeota in Hydrothermal Sediment.</title>
        <authorList>
            <person name="Zhou Z."/>
            <person name="Liu Y."/>
            <person name="Xu W."/>
            <person name="Pan J."/>
            <person name="Luo Z.H."/>
            <person name="Li M."/>
        </authorList>
    </citation>
    <scope>NUCLEOTIDE SEQUENCE [LARGE SCALE GENOMIC DNA]</scope>
    <source>
        <strain evidence="2">HyVt-456</strain>
    </source>
</reference>
<feature type="domain" description="Secretion system C-terminal sorting" evidence="1">
    <location>
        <begin position="540"/>
        <end position="615"/>
    </location>
</feature>
<name>A0A7V1LPX5_CALAY</name>
<accession>A0A7V1LPX5</accession>
<organism evidence="2">
    <name type="scientific">Caldithrix abyssi</name>
    <dbReference type="NCBI Taxonomy" id="187145"/>
    <lineage>
        <taxon>Bacteria</taxon>
        <taxon>Pseudomonadati</taxon>
        <taxon>Calditrichota</taxon>
        <taxon>Calditrichia</taxon>
        <taxon>Calditrichales</taxon>
        <taxon>Calditrichaceae</taxon>
        <taxon>Caldithrix</taxon>
    </lineage>
</organism>
<evidence type="ECO:0000313" key="2">
    <source>
        <dbReference type="EMBL" id="HED11994.1"/>
    </source>
</evidence>
<protein>
    <submittedName>
        <fullName evidence="2">T9SS type A sorting domain-containing protein</fullName>
    </submittedName>
</protein>
<evidence type="ECO:0000259" key="1">
    <source>
        <dbReference type="Pfam" id="PF18962"/>
    </source>
</evidence>